<dbReference type="EMBL" id="JAQQWL010000015">
    <property type="protein sequence ID" value="KAK8041599.1"/>
    <property type="molecule type" value="Genomic_DNA"/>
</dbReference>
<proteinExistence type="predicted"/>
<evidence type="ECO:0000313" key="2">
    <source>
        <dbReference type="Proteomes" id="UP001480595"/>
    </source>
</evidence>
<accession>A0ABR1T6X3</accession>
<comment type="caution">
    <text evidence="1">The sequence shown here is derived from an EMBL/GenBank/DDBJ whole genome shotgun (WGS) entry which is preliminary data.</text>
</comment>
<protein>
    <submittedName>
        <fullName evidence="1">Uncharacterized protein</fullName>
    </submittedName>
</protein>
<gene>
    <name evidence="1" type="ORF">PG994_014606</name>
</gene>
<dbReference type="Proteomes" id="UP001480595">
    <property type="component" value="Unassembled WGS sequence"/>
</dbReference>
<dbReference type="GeneID" id="92099078"/>
<evidence type="ECO:0000313" key="1">
    <source>
        <dbReference type="EMBL" id="KAK8041599.1"/>
    </source>
</evidence>
<name>A0ABR1T6X3_9PEZI</name>
<keyword evidence="2" id="KW-1185">Reference proteome</keyword>
<organism evidence="1 2">
    <name type="scientific">Apiospora phragmitis</name>
    <dbReference type="NCBI Taxonomy" id="2905665"/>
    <lineage>
        <taxon>Eukaryota</taxon>
        <taxon>Fungi</taxon>
        <taxon>Dikarya</taxon>
        <taxon>Ascomycota</taxon>
        <taxon>Pezizomycotina</taxon>
        <taxon>Sordariomycetes</taxon>
        <taxon>Xylariomycetidae</taxon>
        <taxon>Amphisphaeriales</taxon>
        <taxon>Apiosporaceae</taxon>
        <taxon>Apiospora</taxon>
    </lineage>
</organism>
<reference evidence="1 2" key="1">
    <citation type="submission" date="2023-01" db="EMBL/GenBank/DDBJ databases">
        <title>Analysis of 21 Apiospora genomes using comparative genomics revels a genus with tremendous synthesis potential of carbohydrate active enzymes and secondary metabolites.</title>
        <authorList>
            <person name="Sorensen T."/>
        </authorList>
    </citation>
    <scope>NUCLEOTIDE SEQUENCE [LARGE SCALE GENOMIC DNA]</scope>
    <source>
        <strain evidence="1 2">CBS 135458</strain>
    </source>
</reference>
<sequence>MAEPGTILTAVELCFKLGIRIAAAWEAWKNAETVIRERAIILDLYWAQARTQILFIQKTVKTIDEDLLETIDDVLGILATKLTLVTTKLDKLLESPGSVAAFESAWKVKRGRYALMKTSFDTIMDDLEQWQK</sequence>
<dbReference type="RefSeq" id="XP_066709144.1">
    <property type="nucleotide sequence ID" value="XM_066866015.1"/>
</dbReference>